<evidence type="ECO:0000259" key="2">
    <source>
        <dbReference type="Pfam" id="PF02894"/>
    </source>
</evidence>
<accession>A0A0M9GPC3</accession>
<protein>
    <submittedName>
        <fullName evidence="3">Oxidoreductase</fullName>
    </submittedName>
</protein>
<dbReference type="PANTHER" id="PTHR43593:SF1">
    <property type="entry name" value="INOSITOL 2-DEHYDROGENASE"/>
    <property type="match status" value="1"/>
</dbReference>
<feature type="domain" description="Gfo/Idh/MocA-like oxidoreductase C-terminal" evidence="2">
    <location>
        <begin position="141"/>
        <end position="365"/>
    </location>
</feature>
<reference evidence="3 4" key="1">
    <citation type="submission" date="2015-01" db="EMBL/GenBank/DDBJ databases">
        <title>Ahrensia donghaiensis sp. nov., a novel dimethylsulphoniopropionate-cleavage bacterium isolated from seawater and emended descriptions of the genus Ahrensia and Ahrensia kielensis.</title>
        <authorList>
            <person name="Liu J."/>
        </authorList>
    </citation>
    <scope>NUCLEOTIDE SEQUENCE [LARGE SCALE GENOMIC DNA]</scope>
    <source>
        <strain evidence="3 4">LZD062</strain>
    </source>
</reference>
<dbReference type="OrthoDB" id="9815825at2"/>
<dbReference type="PATRIC" id="fig|1514904.3.peg.2734"/>
<name>A0A0M9GPC3_9HYPH</name>
<dbReference type="InterPro" id="IPR004104">
    <property type="entry name" value="Gfo/Idh/MocA-like_OxRdtase_C"/>
</dbReference>
<dbReference type="RefSeq" id="WP_053998105.1">
    <property type="nucleotide sequence ID" value="NZ_JXMU01000004.1"/>
</dbReference>
<organism evidence="3 4">
    <name type="scientific">Ahrensia marina</name>
    <dbReference type="NCBI Taxonomy" id="1514904"/>
    <lineage>
        <taxon>Bacteria</taxon>
        <taxon>Pseudomonadati</taxon>
        <taxon>Pseudomonadota</taxon>
        <taxon>Alphaproteobacteria</taxon>
        <taxon>Hyphomicrobiales</taxon>
        <taxon>Ahrensiaceae</taxon>
        <taxon>Ahrensia</taxon>
    </lineage>
</organism>
<dbReference type="Gene3D" id="3.30.360.10">
    <property type="entry name" value="Dihydrodipicolinate Reductase, domain 2"/>
    <property type="match status" value="1"/>
</dbReference>
<dbReference type="Pfam" id="PF02894">
    <property type="entry name" value="GFO_IDH_MocA_C"/>
    <property type="match status" value="1"/>
</dbReference>
<comment type="caution">
    <text evidence="3">The sequence shown here is derived from an EMBL/GenBank/DDBJ whole genome shotgun (WGS) entry which is preliminary data.</text>
</comment>
<dbReference type="SUPFAM" id="SSF51735">
    <property type="entry name" value="NAD(P)-binding Rossmann-fold domains"/>
    <property type="match status" value="1"/>
</dbReference>
<keyword evidence="4" id="KW-1185">Reference proteome</keyword>
<dbReference type="InterPro" id="IPR036291">
    <property type="entry name" value="NAD(P)-bd_dom_sf"/>
</dbReference>
<feature type="domain" description="Gfo/Idh/MocA-like oxidoreductase N-terminal" evidence="1">
    <location>
        <begin position="3"/>
        <end position="126"/>
    </location>
</feature>
<dbReference type="Pfam" id="PF01408">
    <property type="entry name" value="GFO_IDH_MocA"/>
    <property type="match status" value="1"/>
</dbReference>
<dbReference type="InterPro" id="IPR050424">
    <property type="entry name" value="Gfo-Idh-MocA_inositol_DH"/>
</dbReference>
<dbReference type="STRING" id="1514904.SU32_04245"/>
<sequence length="369" mass="40713">MTLRYAIIGAGMMGQEHIRNIALLPDAYVSTIVEPNDEMAAKAVQTAIDAGIKAPERYTDIDALLQSDKADALIVVSPNDTHFDMMQKLLQTNLPILLEKPSATSADHAWSLVKSAENRAAPVWVAMEYRYMPPVARIIDEVRNGTIGKTKMISIVEHRFPFLNKVGAWNRFNARTGGTMVEKCCHFFDLMRLITGSEAVKVYGSGAQDVNFFDENYDGQKPDILDNAFVIVDFENGVRASLDLCMFAEGSYWQEQVSVVGDTGKVEAFVPGPSRFWPGGIERASEVIISPRAERAPTRSEIHVDENLLAAGDHHGSTYFQHLKFFELCKTKTGKPEVTLRDGAHAVALGAAAEQSIRTGTVVHLENRS</sequence>
<gene>
    <name evidence="3" type="ORF">SU32_04245</name>
</gene>
<dbReference type="PANTHER" id="PTHR43593">
    <property type="match status" value="1"/>
</dbReference>
<proteinExistence type="predicted"/>
<dbReference type="Gene3D" id="3.40.50.720">
    <property type="entry name" value="NAD(P)-binding Rossmann-like Domain"/>
    <property type="match status" value="1"/>
</dbReference>
<dbReference type="Proteomes" id="UP000038011">
    <property type="component" value="Unassembled WGS sequence"/>
</dbReference>
<dbReference type="InterPro" id="IPR000683">
    <property type="entry name" value="Gfo/Idh/MocA-like_OxRdtase_N"/>
</dbReference>
<dbReference type="AlphaFoldDB" id="A0A0M9GPC3"/>
<evidence type="ECO:0000313" key="3">
    <source>
        <dbReference type="EMBL" id="KPB02216.1"/>
    </source>
</evidence>
<dbReference type="EMBL" id="JXMU01000004">
    <property type="protein sequence ID" value="KPB02216.1"/>
    <property type="molecule type" value="Genomic_DNA"/>
</dbReference>
<evidence type="ECO:0000259" key="1">
    <source>
        <dbReference type="Pfam" id="PF01408"/>
    </source>
</evidence>
<evidence type="ECO:0000313" key="4">
    <source>
        <dbReference type="Proteomes" id="UP000038011"/>
    </source>
</evidence>
<dbReference type="SUPFAM" id="SSF55347">
    <property type="entry name" value="Glyceraldehyde-3-phosphate dehydrogenase-like, C-terminal domain"/>
    <property type="match status" value="1"/>
</dbReference>
<dbReference type="GO" id="GO:0000166">
    <property type="term" value="F:nucleotide binding"/>
    <property type="evidence" value="ECO:0007669"/>
    <property type="project" value="InterPro"/>
</dbReference>